<dbReference type="STRING" id="390270.SAMN04488005_1845"/>
<dbReference type="Proteomes" id="UP000199478">
    <property type="component" value="Unassembled WGS sequence"/>
</dbReference>
<dbReference type="AlphaFoldDB" id="A0A1I6GL74"/>
<keyword evidence="2" id="KW-1185">Reference proteome</keyword>
<protein>
    <recommendedName>
        <fullName evidence="3">Lipopolysaccharide biosynthesis protein, LPS:glycosyltransferase</fullName>
    </recommendedName>
</protein>
<dbReference type="RefSeq" id="WP_090199217.1">
    <property type="nucleotide sequence ID" value="NZ_FOYP01000001.1"/>
</dbReference>
<accession>A0A1I6GL74</accession>
<evidence type="ECO:0000313" key="2">
    <source>
        <dbReference type="Proteomes" id="UP000199478"/>
    </source>
</evidence>
<gene>
    <name evidence="1" type="ORF">SAMN04488005_1845</name>
</gene>
<evidence type="ECO:0008006" key="3">
    <source>
        <dbReference type="Google" id="ProtNLM"/>
    </source>
</evidence>
<proteinExistence type="predicted"/>
<organism evidence="1 2">
    <name type="scientific">Yoonia tamlensis</name>
    <dbReference type="NCBI Taxonomy" id="390270"/>
    <lineage>
        <taxon>Bacteria</taxon>
        <taxon>Pseudomonadati</taxon>
        <taxon>Pseudomonadota</taxon>
        <taxon>Alphaproteobacteria</taxon>
        <taxon>Rhodobacterales</taxon>
        <taxon>Paracoccaceae</taxon>
        <taxon>Yoonia</taxon>
    </lineage>
</organism>
<dbReference type="EMBL" id="FOYP01000001">
    <property type="protein sequence ID" value="SFR42972.1"/>
    <property type="molecule type" value="Genomic_DNA"/>
</dbReference>
<sequence length="296" mass="33441">MEDPADLLPFGFVTIATGAPHYFEMAVDLALSIRQFHQDPVVLMTDVAGRDFVQGRYAGAFDRIVVLPEGVNRGFLSKCALGDHAPLAHAVFIDADCIVVAPLDRLRAYAFNDGLTMIGELRQAHELPRFHGANIGFLCKHFKTDQFFKNHAGAFCYTRRTAQKVMHDAVRVYAELEQLDPLMIPFANDELAFGIAGGRHQIHAMPSPSPIHWTADLVNMRAAEWPKPIAHFHNIMPKPILRALLQETGRRRRAYGFDERPTHVVWRKKLRRNRGKNPFGLMRYGLQVIGKLVKRG</sequence>
<name>A0A1I6GL74_9RHOB</name>
<dbReference type="OrthoDB" id="181606at2"/>
<reference evidence="2" key="1">
    <citation type="submission" date="2016-10" db="EMBL/GenBank/DDBJ databases">
        <authorList>
            <person name="Varghese N."/>
            <person name="Submissions S."/>
        </authorList>
    </citation>
    <scope>NUCLEOTIDE SEQUENCE [LARGE SCALE GENOMIC DNA]</scope>
    <source>
        <strain evidence="2">DSM 26879</strain>
    </source>
</reference>
<evidence type="ECO:0000313" key="1">
    <source>
        <dbReference type="EMBL" id="SFR42972.1"/>
    </source>
</evidence>